<feature type="region of interest" description="Disordered" evidence="1">
    <location>
        <begin position="22"/>
        <end position="55"/>
    </location>
</feature>
<sequence length="158" mass="17655">MAAEQAEDEAWQAKLDAMKAEETQKAQKAKQREAEYAQTQAEMDAAAEQKRKDAVQQQMNEQDWWTVENNDVYYQFLDEGQCSSSYNCVVVSVTSIGQSGCPRGAYISARFLSGDVVISDDNHITPTIRFEEQTVFELIDTSNSGDKVEVTELHCLGG</sequence>
<name>N1UWL8_9MICC</name>
<protein>
    <submittedName>
        <fullName evidence="2">Uncharacterized protein</fullName>
    </submittedName>
</protein>
<evidence type="ECO:0000313" key="2">
    <source>
        <dbReference type="EMBL" id="EMY34776.1"/>
    </source>
</evidence>
<accession>N1UWL8</accession>
<dbReference type="AlphaFoldDB" id="N1UWL8"/>
<feature type="compositionally biased region" description="Basic and acidic residues" evidence="1">
    <location>
        <begin position="22"/>
        <end position="35"/>
    </location>
</feature>
<evidence type="ECO:0000313" key="3">
    <source>
        <dbReference type="Proteomes" id="UP000010729"/>
    </source>
</evidence>
<reference evidence="2 3" key="1">
    <citation type="journal article" date="2013" name="Genome Announc.">
        <title>Draft Genome Sequence of Arthrobacter crystallopoietes Strain BAB-32, Revealing Genes for Bioremediation.</title>
        <authorList>
            <person name="Joshi M.N."/>
            <person name="Pandit A.S."/>
            <person name="Sharma A."/>
            <person name="Pandya R.V."/>
            <person name="Desai S.M."/>
            <person name="Saxena A.K."/>
            <person name="Bagatharia S.B."/>
        </authorList>
    </citation>
    <scope>NUCLEOTIDE SEQUENCE [LARGE SCALE GENOMIC DNA]</scope>
    <source>
        <strain evidence="2 3">BAB-32</strain>
    </source>
</reference>
<gene>
    <name evidence="2" type="ORF">D477_007988</name>
</gene>
<dbReference type="EMBL" id="ANPE02000101">
    <property type="protein sequence ID" value="EMY34776.1"/>
    <property type="molecule type" value="Genomic_DNA"/>
</dbReference>
<evidence type="ECO:0000256" key="1">
    <source>
        <dbReference type="SAM" id="MobiDB-lite"/>
    </source>
</evidence>
<keyword evidence="3" id="KW-1185">Reference proteome</keyword>
<dbReference type="Proteomes" id="UP000010729">
    <property type="component" value="Unassembled WGS sequence"/>
</dbReference>
<proteinExistence type="predicted"/>
<comment type="caution">
    <text evidence="2">The sequence shown here is derived from an EMBL/GenBank/DDBJ whole genome shotgun (WGS) entry which is preliminary data.</text>
</comment>
<organism evidence="2 3">
    <name type="scientific">Arthrobacter crystallopoietes BAB-32</name>
    <dbReference type="NCBI Taxonomy" id="1246476"/>
    <lineage>
        <taxon>Bacteria</taxon>
        <taxon>Bacillati</taxon>
        <taxon>Actinomycetota</taxon>
        <taxon>Actinomycetes</taxon>
        <taxon>Micrococcales</taxon>
        <taxon>Micrococcaceae</taxon>
        <taxon>Crystallibacter</taxon>
    </lineage>
</organism>